<dbReference type="RefSeq" id="XP_066661502.1">
    <property type="nucleotide sequence ID" value="XM_066819314.1"/>
</dbReference>
<dbReference type="PANTHER" id="PTHR43194">
    <property type="entry name" value="HYDROLASE ALPHA/BETA FOLD FAMILY"/>
    <property type="match status" value="1"/>
</dbReference>
<protein>
    <recommendedName>
        <fullName evidence="3">Alpha/beta-hydrolase</fullName>
    </recommendedName>
</protein>
<name>A0ABR1UVF7_9PEZI</name>
<evidence type="ECO:0008006" key="3">
    <source>
        <dbReference type="Google" id="ProtNLM"/>
    </source>
</evidence>
<dbReference type="Gene3D" id="3.40.50.1820">
    <property type="entry name" value="alpha/beta hydrolase"/>
    <property type="match status" value="1"/>
</dbReference>
<dbReference type="PANTHER" id="PTHR43194:SF4">
    <property type="entry name" value="AB HYDROLASE-1 DOMAIN-CONTAINING PROTEIN"/>
    <property type="match status" value="1"/>
</dbReference>
<dbReference type="InterPro" id="IPR029058">
    <property type="entry name" value="AB_hydrolase_fold"/>
</dbReference>
<dbReference type="SUPFAM" id="SSF53474">
    <property type="entry name" value="alpha/beta-Hydrolases"/>
    <property type="match status" value="1"/>
</dbReference>
<sequence length="406" mass="43376">MPRKKKSHKYDIAGPSRRGLVRAIDGAAALDCSGINALSPKCKSTEAAYTRDFFYVGGDYVASTVPGQSIFTGQMYVEKLTPLTGVNQTYPLVFMSAGVPSGTVWLNTPDNRKGWASYFVEAGYQVYIVDITGNGRSGQNDVAAFPLRFGSTDNITQDGFTAPELSAHPYPQASGHDKWPGSGVRGDPVFDAFQASIVPLTANSTNQELSMRAAGCALLSIVGESVTFCHSGSCQYTVLLADACPDLIRASVNLEPTCLPFQSLLGDPAGPDKGRLPSRPYGFTNTPLTYDPPIASAAELRPVEVGVDTPALRSCFLQAAGNGTAVRHTLPQVAKVPFVMYTASASPHVTYDHCVALYLNQTGVPYEWTKLSDVGIAGNGHFFFLETNNLEIAAVVEADLQKLRAS</sequence>
<keyword evidence="2" id="KW-1185">Reference proteome</keyword>
<dbReference type="CDD" id="cd12809">
    <property type="entry name" value="Esterase_713_like-2"/>
    <property type="match status" value="1"/>
</dbReference>
<organism evidence="1 2">
    <name type="scientific">Apiospora hydei</name>
    <dbReference type="NCBI Taxonomy" id="1337664"/>
    <lineage>
        <taxon>Eukaryota</taxon>
        <taxon>Fungi</taxon>
        <taxon>Dikarya</taxon>
        <taxon>Ascomycota</taxon>
        <taxon>Pezizomycotina</taxon>
        <taxon>Sordariomycetes</taxon>
        <taxon>Xylariomycetidae</taxon>
        <taxon>Amphisphaeriales</taxon>
        <taxon>Apiosporaceae</taxon>
        <taxon>Apiospora</taxon>
    </lineage>
</organism>
<gene>
    <name evidence="1" type="ORF">PG997_015000</name>
</gene>
<accession>A0ABR1UVF7</accession>
<evidence type="ECO:0000313" key="2">
    <source>
        <dbReference type="Proteomes" id="UP001433268"/>
    </source>
</evidence>
<dbReference type="Proteomes" id="UP001433268">
    <property type="component" value="Unassembled WGS sequence"/>
</dbReference>
<dbReference type="GeneID" id="92052374"/>
<proteinExistence type="predicted"/>
<dbReference type="EMBL" id="JAQQWN010000010">
    <property type="protein sequence ID" value="KAK8062903.1"/>
    <property type="molecule type" value="Genomic_DNA"/>
</dbReference>
<dbReference type="InterPro" id="IPR050228">
    <property type="entry name" value="Carboxylesterase_BioH"/>
</dbReference>
<comment type="caution">
    <text evidence="1">The sequence shown here is derived from an EMBL/GenBank/DDBJ whole genome shotgun (WGS) entry which is preliminary data.</text>
</comment>
<reference evidence="1 2" key="1">
    <citation type="submission" date="2023-01" db="EMBL/GenBank/DDBJ databases">
        <title>Analysis of 21 Apiospora genomes using comparative genomics revels a genus with tremendous synthesis potential of carbohydrate active enzymes and secondary metabolites.</title>
        <authorList>
            <person name="Sorensen T."/>
        </authorList>
    </citation>
    <scope>NUCLEOTIDE SEQUENCE [LARGE SCALE GENOMIC DNA]</scope>
    <source>
        <strain evidence="1 2">CBS 114990</strain>
    </source>
</reference>
<evidence type="ECO:0000313" key="1">
    <source>
        <dbReference type="EMBL" id="KAK8062903.1"/>
    </source>
</evidence>